<organism evidence="1 2">
    <name type="scientific">Peronosclerospora sorghi</name>
    <dbReference type="NCBI Taxonomy" id="230839"/>
    <lineage>
        <taxon>Eukaryota</taxon>
        <taxon>Sar</taxon>
        <taxon>Stramenopiles</taxon>
        <taxon>Oomycota</taxon>
        <taxon>Peronosporomycetes</taxon>
        <taxon>Peronosporales</taxon>
        <taxon>Peronosporaceae</taxon>
        <taxon>Peronosclerospora</taxon>
    </lineage>
</organism>
<dbReference type="EMBL" id="CM047581">
    <property type="protein sequence ID" value="KAI9916426.1"/>
    <property type="molecule type" value="Genomic_DNA"/>
</dbReference>
<evidence type="ECO:0000313" key="1">
    <source>
        <dbReference type="EMBL" id="KAI9916426.1"/>
    </source>
</evidence>
<gene>
    <name evidence="1" type="ORF">PsorP6_017120</name>
</gene>
<protein>
    <submittedName>
        <fullName evidence="1">Uncharacterized protein</fullName>
    </submittedName>
</protein>
<keyword evidence="2" id="KW-1185">Reference proteome</keyword>
<sequence length="1210" mass="136080">MENSKMQGTLRLQFGTAATTIGTQWLALQEANGITEIPHILAFEAKGRVQRQTQAAPESQETLTTWQGSVQVYDQCEAEPMVADGLWNWGRLGLGNLVEVDEFRPHMPLHNFYEGHTIANGGNINHMTLEKTQDRIRTVLETCDQLRLVQFLVDMDSSWGGFAHEIMTYMTEECPRAVNMVVGNDWRDPMGSNDIFQRAWGVQDRARMGTRQRINVATSMALLSEIAHLMVPVAMSSSSLPSTRFSSLRFDRSSCADVSTVVATALEVAMSVHQSQSVSELLERVVPSIKVVELCASFPHTTDPTSLLQSISDSVMNGAKDSSSFMTQDPFQNSSLLPSVPPHLMREHNEGHMTKTYYRRLDFRGAFAKFPTLRSCINTFPIAPRDVTLRWSDTSSLTFPATYRCHSLQNASVDAIGNFILSGRTGHYLHATAQLAATNRHEEEGSDWMVTSAESSRRDDVLSCHKGRSVEEDSWTEVERQELDHATSYVSDSMYLVMENPVQALYVGETVQIKVHAVCDSSRWGQVARLSKRAKLAKNGHDVLHGTLFITNYRVLFRSFQQHAEEELIQIHLHNIAELAEASVSGKERGPTSQLDISCKNFEMLNFQFPGKAVSGEVYVQLSQLLARALEPAAFATSTPPFVPSGWHVFDVEAELARLGFPLPKQGVPLSGFRITHVNRTYQVAPTYPNAFIVPAVVSDGELRKISGFRARGRVPAVTYRHVNGALVARCAQPMVGLRRKRCPADEAYVAALGRECPGQLVVVDCRSQASAYGNIALGGGFEVIEYYHDTRILFMGIENIHSMRDSIRKLFDLIKHEVRGNERPNWLSCLESTRWLEHVRSILVSCSICVAQLVEGTSFLIHCSDGWDRTAQITALVKLCADPFYRTRKGFQVLIEQEWCAFGHQFRVRSGRPGSQAGYWEDESTSPVFLQFIDAVWQLMRQFPCSFEFSERFLIALVDEVYCKQSGTFVDDCEERRMRSKTFLRCHSAWTVLESHRDAADFHNPFYVVPRNAAGPSDKAPTVLECKWHTSSVAIWSSFYLRSLESNESRDAWAKEVQVTQRELQHELSAAQHELRSQVEQNSDLQSEVEQLKRERAQLHRLLEGEVYSDTLNGLLVHEEEDENEDGVLLSVTPMSSTSRSLLEGAEDCSMTLTGGVGCFLGAAMSQDFEIVHTYFDPSRQEAKRMKTPTTCHDLFPSRQRVSMEEVVR</sequence>
<accession>A0ACC0WEE5</accession>
<dbReference type="Proteomes" id="UP001163321">
    <property type="component" value="Chromosome 2"/>
</dbReference>
<name>A0ACC0WEE5_9STRA</name>
<evidence type="ECO:0000313" key="2">
    <source>
        <dbReference type="Proteomes" id="UP001163321"/>
    </source>
</evidence>
<comment type="caution">
    <text evidence="1">The sequence shown here is derived from an EMBL/GenBank/DDBJ whole genome shotgun (WGS) entry which is preliminary data.</text>
</comment>
<proteinExistence type="predicted"/>
<reference evidence="1 2" key="1">
    <citation type="journal article" date="2022" name="bioRxiv">
        <title>The genome of the oomycete Peronosclerospora sorghi, a cosmopolitan pathogen of maize and sorghum, is inflated with dispersed pseudogenes.</title>
        <authorList>
            <person name="Fletcher K."/>
            <person name="Martin F."/>
            <person name="Isakeit T."/>
            <person name="Cavanaugh K."/>
            <person name="Magill C."/>
            <person name="Michelmore R."/>
        </authorList>
    </citation>
    <scope>NUCLEOTIDE SEQUENCE [LARGE SCALE GENOMIC DNA]</scope>
    <source>
        <strain evidence="1">P6</strain>
    </source>
</reference>